<evidence type="ECO:0000313" key="1">
    <source>
        <dbReference type="EMBL" id="VDI80803.1"/>
    </source>
</evidence>
<accession>A0A8B6HLS1</accession>
<dbReference type="OrthoDB" id="10580934at2759"/>
<gene>
    <name evidence="1" type="ORF">MGAL_10B028105</name>
</gene>
<proteinExistence type="predicted"/>
<comment type="caution">
    <text evidence="1">The sequence shown here is derived from an EMBL/GenBank/DDBJ whole genome shotgun (WGS) entry which is preliminary data.</text>
</comment>
<organism evidence="1 2">
    <name type="scientific">Mytilus galloprovincialis</name>
    <name type="common">Mediterranean mussel</name>
    <dbReference type="NCBI Taxonomy" id="29158"/>
    <lineage>
        <taxon>Eukaryota</taxon>
        <taxon>Metazoa</taxon>
        <taxon>Spiralia</taxon>
        <taxon>Lophotrochozoa</taxon>
        <taxon>Mollusca</taxon>
        <taxon>Bivalvia</taxon>
        <taxon>Autobranchia</taxon>
        <taxon>Pteriomorphia</taxon>
        <taxon>Mytilida</taxon>
        <taxon>Mytiloidea</taxon>
        <taxon>Mytilidae</taxon>
        <taxon>Mytilinae</taxon>
        <taxon>Mytilus</taxon>
    </lineage>
</organism>
<reference evidence="1" key="1">
    <citation type="submission" date="2018-11" db="EMBL/GenBank/DDBJ databases">
        <authorList>
            <person name="Alioto T."/>
            <person name="Alioto T."/>
        </authorList>
    </citation>
    <scope>NUCLEOTIDE SEQUENCE</scope>
</reference>
<sequence length="161" mass="18769">MARRIASYMTDHNLQRAERIRKVRRERGKKRAMFVANPYNFTNATLDGTKAESVKSTKEEKGVKGLGRDINILYEITSTTVEELERIINGHLRKWLEVPRSFTTVGLYSRTAKVQFPLTSIVEKLSKTRLVMTLKESRDDKVRTAGVQVKTRRKWPKQFQR</sequence>
<dbReference type="EMBL" id="UYJE01010205">
    <property type="protein sequence ID" value="VDI80803.1"/>
    <property type="molecule type" value="Genomic_DNA"/>
</dbReference>
<dbReference type="AlphaFoldDB" id="A0A8B6HLS1"/>
<keyword evidence="2" id="KW-1185">Reference proteome</keyword>
<name>A0A8B6HLS1_MYTGA</name>
<dbReference type="Proteomes" id="UP000596742">
    <property type="component" value="Unassembled WGS sequence"/>
</dbReference>
<protein>
    <submittedName>
        <fullName evidence="1">Uncharacterized protein</fullName>
    </submittedName>
</protein>
<evidence type="ECO:0000313" key="2">
    <source>
        <dbReference type="Proteomes" id="UP000596742"/>
    </source>
</evidence>